<feature type="non-terminal residue" evidence="2">
    <location>
        <position position="255"/>
    </location>
</feature>
<dbReference type="AlphaFoldDB" id="A0A382ZWH5"/>
<dbReference type="PANTHER" id="PTHR11365:SF23">
    <property type="entry name" value="HYPOTHETICAL 5-OXOPROLINASE (EUROFUNG)-RELATED"/>
    <property type="match status" value="1"/>
</dbReference>
<accession>A0A382ZWH5</accession>
<feature type="non-terminal residue" evidence="2">
    <location>
        <position position="1"/>
    </location>
</feature>
<organism evidence="2">
    <name type="scientific">marine metagenome</name>
    <dbReference type="NCBI Taxonomy" id="408172"/>
    <lineage>
        <taxon>unclassified sequences</taxon>
        <taxon>metagenomes</taxon>
        <taxon>ecological metagenomes</taxon>
    </lineage>
</organism>
<gene>
    <name evidence="2" type="ORF">METZ01_LOCUS452484</name>
</gene>
<dbReference type="PANTHER" id="PTHR11365">
    <property type="entry name" value="5-OXOPROLINASE RELATED"/>
    <property type="match status" value="1"/>
</dbReference>
<feature type="domain" description="Hydantoinase A/oxoprolinase" evidence="1">
    <location>
        <begin position="2"/>
        <end position="233"/>
    </location>
</feature>
<name>A0A382ZWH5_9ZZZZ</name>
<evidence type="ECO:0000259" key="1">
    <source>
        <dbReference type="Pfam" id="PF01968"/>
    </source>
</evidence>
<protein>
    <recommendedName>
        <fullName evidence="1">Hydantoinase A/oxoprolinase domain-containing protein</fullName>
    </recommendedName>
</protein>
<dbReference type="GO" id="GO:0006749">
    <property type="term" value="P:glutathione metabolic process"/>
    <property type="evidence" value="ECO:0007669"/>
    <property type="project" value="TreeGrafter"/>
</dbReference>
<sequence>RLFLSGPAAGVVGAAEVSHGLGVNDLISVDIGGTSSDIALINGGRPTLRSEGEIEGFPVRVNMVDVNSVGAGGGSLAWLDAAGGLRVGPRSAGADPGPASYGRGGKQPTVTDASLKLGYLNPEYFADGTIKLDAERASGAIQTAIAEPLGFTVERAAQGIHRVVNAQMSEAIRLVSVQRGYDPRRFALVALGGAGPVHATALADELSINQIIVPGNPGVLSALGLLLAPIEHEATLSVQRDLAGLSTADVDASLQ</sequence>
<evidence type="ECO:0000313" key="2">
    <source>
        <dbReference type="EMBL" id="SVD99630.1"/>
    </source>
</evidence>
<dbReference type="GO" id="GO:0017168">
    <property type="term" value="F:5-oxoprolinase (ATP-hydrolyzing) activity"/>
    <property type="evidence" value="ECO:0007669"/>
    <property type="project" value="TreeGrafter"/>
</dbReference>
<dbReference type="GO" id="GO:0005829">
    <property type="term" value="C:cytosol"/>
    <property type="evidence" value="ECO:0007669"/>
    <property type="project" value="TreeGrafter"/>
</dbReference>
<dbReference type="InterPro" id="IPR002821">
    <property type="entry name" value="Hydantoinase_A"/>
</dbReference>
<dbReference type="EMBL" id="UINC01187092">
    <property type="protein sequence ID" value="SVD99630.1"/>
    <property type="molecule type" value="Genomic_DNA"/>
</dbReference>
<dbReference type="InterPro" id="IPR045079">
    <property type="entry name" value="Oxoprolinase-like"/>
</dbReference>
<dbReference type="Pfam" id="PF01968">
    <property type="entry name" value="Hydantoinase_A"/>
    <property type="match status" value="1"/>
</dbReference>
<reference evidence="2" key="1">
    <citation type="submission" date="2018-05" db="EMBL/GenBank/DDBJ databases">
        <authorList>
            <person name="Lanie J.A."/>
            <person name="Ng W.-L."/>
            <person name="Kazmierczak K.M."/>
            <person name="Andrzejewski T.M."/>
            <person name="Davidsen T.M."/>
            <person name="Wayne K.J."/>
            <person name="Tettelin H."/>
            <person name="Glass J.I."/>
            <person name="Rusch D."/>
            <person name="Podicherti R."/>
            <person name="Tsui H.-C.T."/>
            <person name="Winkler M.E."/>
        </authorList>
    </citation>
    <scope>NUCLEOTIDE SEQUENCE</scope>
</reference>
<proteinExistence type="predicted"/>